<dbReference type="GO" id="GO:0009313">
    <property type="term" value="P:oligosaccharide catabolic process"/>
    <property type="evidence" value="ECO:0007669"/>
    <property type="project" value="TreeGrafter"/>
</dbReference>
<keyword evidence="2" id="KW-0326">Glycosidase</keyword>
<feature type="transmembrane region" description="Helical" evidence="3">
    <location>
        <begin position="669"/>
        <end position="693"/>
    </location>
</feature>
<dbReference type="Proteomes" id="UP000076715">
    <property type="component" value="Unassembled WGS sequence"/>
</dbReference>
<dbReference type="PANTHER" id="PTHR46290:SF1">
    <property type="entry name" value="DI-N-ACETYLCHITOBIASE"/>
    <property type="match status" value="1"/>
</dbReference>
<dbReference type="SUPFAM" id="SSF51445">
    <property type="entry name" value="(Trans)glycosidases"/>
    <property type="match status" value="1"/>
</dbReference>
<name>A0A162ZEI0_9FLAO</name>
<keyword evidence="3" id="KW-0812">Transmembrane</keyword>
<gene>
    <name evidence="5" type="ORF">AWE51_08865</name>
</gene>
<sequence length="781" mass="89323">MNEPIHIEKQVFKIGFIFILLIGALIFPKEIAAQDKVKIAPSQIELDSLEAVKSPTGLKKILQAIKFRENRNRNEKERVYKFMLDLIEKEKLKIDPETVNEIMKNLDAIQGDIDAIKTTNDFINTENESFGKKIDSIIVAYDLDKKASKTVIDSLKVQMTSVIQEKTDSTSKAKQQLRDSIQVLLKELRGVQYSCNCEGIFSESFTKKDSLDVLKQCLHLKTNIIGWHNSWNKTEFKNYNYNYLSAINLYGYKLTASGRCANPSVIDEFEKSGGVIEFAQSKCSDVHLTVYNKKPSQIARFLNSAEAQMVFFEELEILIERNQLNGVNIFFENIPVTYDGLFTLFIDELHRRLKEIGEEITLNITIPAISSTTNLKHISAYNFKKLNPMVDYYLVLTDRMTPLKNKLALASSPLYNSDRYGQRTIASTINFYSNGKIPTHKLIMSVSYLGIDWHVEDFLGSVITSTKGKDIKYNKIITTYQNNYAPGRTIVTGFDSIQVAAYLDITEQGLYKDDEPEYRQIWYENSQSLSLKYKWALENNLGGVSIRGLGYDDGYADLWDAIGTTLVEILTNEDKNPKSKKTEYCTYRPEDHDFGIFKKNDWTGIWDQQQVYDSTKVKSGYFGVFMQDTHWAVRPKLKYKTNTSSSTIEDEDNKLLNDKDTCQSLIKRWFFYSISAYRFAILCVVILTVLLFWMYHLSRFDSQSEKKRIMISRVSILLLLLGLTSFLAGLYLDPRHPSIGASNQGDSGLDVVFEIAIPSLIIGGILVRLAFNGKFKRSNLP</sequence>
<keyword evidence="1" id="KW-0378">Hydrolase</keyword>
<dbReference type="InterPro" id="IPR011583">
    <property type="entry name" value="Chitinase_II/V-like_cat"/>
</dbReference>
<dbReference type="RefSeq" id="WP_066315555.1">
    <property type="nucleotide sequence ID" value="NZ_LQRT01000024.1"/>
</dbReference>
<dbReference type="Gene3D" id="3.20.20.80">
    <property type="entry name" value="Glycosidases"/>
    <property type="match status" value="1"/>
</dbReference>
<keyword evidence="6" id="KW-1185">Reference proteome</keyword>
<feature type="transmembrane region" description="Helical" evidence="3">
    <location>
        <begin position="714"/>
        <end position="732"/>
    </location>
</feature>
<evidence type="ECO:0000256" key="2">
    <source>
        <dbReference type="ARBA" id="ARBA00023295"/>
    </source>
</evidence>
<organism evidence="5 6">
    <name type="scientific">Aquimarina aggregata</name>
    <dbReference type="NCBI Taxonomy" id="1642818"/>
    <lineage>
        <taxon>Bacteria</taxon>
        <taxon>Pseudomonadati</taxon>
        <taxon>Bacteroidota</taxon>
        <taxon>Flavobacteriia</taxon>
        <taxon>Flavobacteriales</taxon>
        <taxon>Flavobacteriaceae</taxon>
        <taxon>Aquimarina</taxon>
    </lineage>
</organism>
<dbReference type="AlphaFoldDB" id="A0A162ZEI0"/>
<dbReference type="OrthoDB" id="1185215at2"/>
<reference evidence="5 6" key="1">
    <citation type="submission" date="2016-01" db="EMBL/GenBank/DDBJ databases">
        <title>The draft genome sequence of Aquimarina sp. RZW4-3-2.</title>
        <authorList>
            <person name="Wang Y."/>
        </authorList>
    </citation>
    <scope>NUCLEOTIDE SEQUENCE [LARGE SCALE GENOMIC DNA]</scope>
    <source>
        <strain evidence="5 6">RZW4-3-2</strain>
    </source>
</reference>
<evidence type="ECO:0000313" key="5">
    <source>
        <dbReference type="EMBL" id="KZS39751.1"/>
    </source>
</evidence>
<feature type="transmembrane region" description="Helical" evidence="3">
    <location>
        <begin position="12"/>
        <end position="28"/>
    </location>
</feature>
<proteinExistence type="predicted"/>
<keyword evidence="3" id="KW-0472">Membrane</keyword>
<evidence type="ECO:0000313" key="6">
    <source>
        <dbReference type="Proteomes" id="UP000076715"/>
    </source>
</evidence>
<dbReference type="InterPro" id="IPR017853">
    <property type="entry name" value="GH"/>
</dbReference>
<dbReference type="SMART" id="SM00636">
    <property type="entry name" value="Glyco_18"/>
    <property type="match status" value="1"/>
</dbReference>
<evidence type="ECO:0000259" key="4">
    <source>
        <dbReference type="PROSITE" id="PS51910"/>
    </source>
</evidence>
<protein>
    <recommendedName>
        <fullName evidence="4">GH18 domain-containing protein</fullName>
    </recommendedName>
</protein>
<feature type="domain" description="GH18" evidence="4">
    <location>
        <begin position="222"/>
        <end position="569"/>
    </location>
</feature>
<dbReference type="InterPro" id="IPR001223">
    <property type="entry name" value="Glyco_hydro18_cat"/>
</dbReference>
<evidence type="ECO:0000256" key="3">
    <source>
        <dbReference type="SAM" id="Phobius"/>
    </source>
</evidence>
<dbReference type="InterPro" id="IPR029070">
    <property type="entry name" value="Chitinase_insertion_sf"/>
</dbReference>
<dbReference type="EMBL" id="LQRT01000024">
    <property type="protein sequence ID" value="KZS39751.1"/>
    <property type="molecule type" value="Genomic_DNA"/>
</dbReference>
<dbReference type="PROSITE" id="PS51910">
    <property type="entry name" value="GH18_2"/>
    <property type="match status" value="1"/>
</dbReference>
<feature type="transmembrane region" description="Helical" evidence="3">
    <location>
        <begin position="752"/>
        <end position="771"/>
    </location>
</feature>
<dbReference type="PANTHER" id="PTHR46290">
    <property type="entry name" value="DI-N-ACETYLCHITOBIASE"/>
    <property type="match status" value="1"/>
</dbReference>
<dbReference type="GO" id="GO:0008061">
    <property type="term" value="F:chitin binding"/>
    <property type="evidence" value="ECO:0007669"/>
    <property type="project" value="InterPro"/>
</dbReference>
<evidence type="ECO:0000256" key="1">
    <source>
        <dbReference type="ARBA" id="ARBA00022801"/>
    </source>
</evidence>
<accession>A0A162ZEI0</accession>
<dbReference type="Pfam" id="PF00704">
    <property type="entry name" value="Glyco_hydro_18"/>
    <property type="match status" value="1"/>
</dbReference>
<comment type="caution">
    <text evidence="5">The sequence shown here is derived from an EMBL/GenBank/DDBJ whole genome shotgun (WGS) entry which is preliminary data.</text>
</comment>
<dbReference type="InterPro" id="IPR051887">
    <property type="entry name" value="GH18_Domain-Containing"/>
</dbReference>
<dbReference type="Gene3D" id="3.10.50.10">
    <property type="match status" value="1"/>
</dbReference>
<dbReference type="GO" id="GO:0016798">
    <property type="term" value="F:hydrolase activity, acting on glycosyl bonds"/>
    <property type="evidence" value="ECO:0007669"/>
    <property type="project" value="UniProtKB-KW"/>
</dbReference>
<keyword evidence="3" id="KW-1133">Transmembrane helix</keyword>
<dbReference type="STRING" id="1642818.AWE51_08865"/>